<protein>
    <submittedName>
        <fullName evidence="2">Uncharacterized protein</fullName>
    </submittedName>
</protein>
<sequence>MSRIPRTNNVWRPRGPSSFFRWPFTSHRSFSKKKKKKTRRLRFRDQLIIFLSALSSCGNQDSGRCNLEGTIRKKFLERNAGNDDTPGDGSVVGKGPDPTIRLEDVRLRNLFRAGTVRDGTVSGAPGGAGGNCKALRLGKDNPVI</sequence>
<feature type="region of interest" description="Disordered" evidence="1">
    <location>
        <begin position="78"/>
        <end position="98"/>
    </location>
</feature>
<dbReference type="Proteomes" id="UP000479000">
    <property type="component" value="Unassembled WGS sequence"/>
</dbReference>
<dbReference type="AlphaFoldDB" id="A0A6H5H8U9"/>
<evidence type="ECO:0000313" key="3">
    <source>
        <dbReference type="Proteomes" id="UP000479000"/>
    </source>
</evidence>
<dbReference type="EMBL" id="CADCXU010025661">
    <property type="protein sequence ID" value="CAB0012909.1"/>
    <property type="molecule type" value="Genomic_DNA"/>
</dbReference>
<evidence type="ECO:0000313" key="2">
    <source>
        <dbReference type="EMBL" id="CAB0012909.1"/>
    </source>
</evidence>
<keyword evidence="3" id="KW-1185">Reference proteome</keyword>
<accession>A0A6H5H8U9</accession>
<gene>
    <name evidence="2" type="ORF">NTEN_LOCUS17599</name>
</gene>
<proteinExistence type="predicted"/>
<organism evidence="2 3">
    <name type="scientific">Nesidiocoris tenuis</name>
    <dbReference type="NCBI Taxonomy" id="355587"/>
    <lineage>
        <taxon>Eukaryota</taxon>
        <taxon>Metazoa</taxon>
        <taxon>Ecdysozoa</taxon>
        <taxon>Arthropoda</taxon>
        <taxon>Hexapoda</taxon>
        <taxon>Insecta</taxon>
        <taxon>Pterygota</taxon>
        <taxon>Neoptera</taxon>
        <taxon>Paraneoptera</taxon>
        <taxon>Hemiptera</taxon>
        <taxon>Heteroptera</taxon>
        <taxon>Panheteroptera</taxon>
        <taxon>Cimicomorpha</taxon>
        <taxon>Miridae</taxon>
        <taxon>Dicyphina</taxon>
        <taxon>Nesidiocoris</taxon>
    </lineage>
</organism>
<evidence type="ECO:0000256" key="1">
    <source>
        <dbReference type="SAM" id="MobiDB-lite"/>
    </source>
</evidence>
<name>A0A6H5H8U9_9HEMI</name>
<reference evidence="2 3" key="1">
    <citation type="submission" date="2020-02" db="EMBL/GenBank/DDBJ databases">
        <authorList>
            <person name="Ferguson B K."/>
        </authorList>
    </citation>
    <scope>NUCLEOTIDE SEQUENCE [LARGE SCALE GENOMIC DNA]</scope>
</reference>